<evidence type="ECO:0000256" key="2">
    <source>
        <dbReference type="ARBA" id="ARBA00023015"/>
    </source>
</evidence>
<dbReference type="NCBIfam" id="NF003549">
    <property type="entry name" value="PRK05205.1-5"/>
    <property type="match status" value="1"/>
</dbReference>
<dbReference type="Pfam" id="PF00156">
    <property type="entry name" value="Pribosyltran"/>
    <property type="match status" value="1"/>
</dbReference>
<evidence type="ECO:0000256" key="3">
    <source>
        <dbReference type="ARBA" id="ARBA00023163"/>
    </source>
</evidence>
<sequence>MSIRLLDSADIRRTLGRLAHEVLESNHGAEDLVVVGVVKRGWQLAKRLSFAMSQIEGVQVPCGKLSIAGFRDDRPGEPNDETEIAFEVTGKKVILVDELIYTGRTSRAALDALFQFGRPQVVRLAVLLDRGHRELPIQPDYCGRVIQTERSDHVRVLFAEIEGEDAVLLERGEAEGN</sequence>
<keyword evidence="4 6" id="KW-0808">Transferase</keyword>
<dbReference type="SUPFAM" id="SSF53271">
    <property type="entry name" value="PRTase-like"/>
    <property type="match status" value="1"/>
</dbReference>
<evidence type="ECO:0000259" key="5">
    <source>
        <dbReference type="Pfam" id="PF00156"/>
    </source>
</evidence>
<comment type="function">
    <text evidence="4">Regulates the transcription of the pyrimidine nucleotide (pyr) operon in response to exogenous pyrimidines.</text>
</comment>
<evidence type="ECO:0000256" key="1">
    <source>
        <dbReference type="ARBA" id="ARBA00005565"/>
    </source>
</evidence>
<gene>
    <name evidence="4" type="primary">pyrR</name>
    <name evidence="6" type="ORF">NPRO_07040</name>
</gene>
<dbReference type="PANTHER" id="PTHR11608">
    <property type="entry name" value="BIFUNCTIONAL PROTEIN PYRR"/>
    <property type="match status" value="1"/>
</dbReference>
<comment type="function">
    <text evidence="4">Also displays a weak uracil phosphoribosyltransferase activity which is not physiologically significant.</text>
</comment>
<dbReference type="InterPro" id="IPR023050">
    <property type="entry name" value="PyrR"/>
</dbReference>
<dbReference type="PANTHER" id="PTHR11608:SF0">
    <property type="entry name" value="BIFUNCTIONAL PROTEIN PYRR"/>
    <property type="match status" value="1"/>
</dbReference>
<dbReference type="Gene3D" id="3.40.50.2020">
    <property type="match status" value="1"/>
</dbReference>
<comment type="similarity">
    <text evidence="1 4">Belongs to the purine/pyrimidine phosphoribosyltransferase family. PyrR subfamily.</text>
</comment>
<dbReference type="InterPro" id="IPR029057">
    <property type="entry name" value="PRTase-like"/>
</dbReference>
<dbReference type="Proteomes" id="UP000662873">
    <property type="component" value="Chromosome"/>
</dbReference>
<dbReference type="EMBL" id="AP021858">
    <property type="protein sequence ID" value="BBO23109.1"/>
    <property type="molecule type" value="Genomic_DNA"/>
</dbReference>
<dbReference type="CDD" id="cd06223">
    <property type="entry name" value="PRTases_typeI"/>
    <property type="match status" value="1"/>
</dbReference>
<keyword evidence="3 4" id="KW-0804">Transcription</keyword>
<dbReference type="KEGG" id="npy:NPRO_07040"/>
<evidence type="ECO:0000256" key="4">
    <source>
        <dbReference type="HAMAP-Rule" id="MF_01219"/>
    </source>
</evidence>
<name>A0A809R6I6_9BACT</name>
<feature type="short sequence motif" description="PRPP-binding" evidence="4">
    <location>
        <begin position="93"/>
        <end position="105"/>
    </location>
</feature>
<proteinExistence type="inferred from homology"/>
<organism evidence="6 7">
    <name type="scientific">Candidatus Nitrosymbiomonas proteolyticus</name>
    <dbReference type="NCBI Taxonomy" id="2608984"/>
    <lineage>
        <taxon>Bacteria</taxon>
        <taxon>Bacillati</taxon>
        <taxon>Armatimonadota</taxon>
        <taxon>Armatimonadota incertae sedis</taxon>
        <taxon>Candidatus Nitrosymbiomonas</taxon>
    </lineage>
</organism>
<dbReference type="HAMAP" id="MF_01219">
    <property type="entry name" value="PyrR"/>
    <property type="match status" value="1"/>
</dbReference>
<feature type="domain" description="Phosphoribosyltransferase" evidence="5">
    <location>
        <begin position="7"/>
        <end position="140"/>
    </location>
</feature>
<protein>
    <recommendedName>
        <fullName evidence="4">Bifunctional protein PyrR</fullName>
    </recommendedName>
    <domain>
        <recommendedName>
            <fullName evidence="4">Pyrimidine operon regulatory protein</fullName>
        </recommendedName>
    </domain>
    <domain>
        <recommendedName>
            <fullName evidence="4">Uracil phosphoribosyltransferase</fullName>
            <shortName evidence="4">UPRTase</shortName>
            <ecNumber evidence="4">2.4.2.9</ecNumber>
        </recommendedName>
    </domain>
</protein>
<comment type="catalytic activity">
    <reaction evidence="4">
        <text>UMP + diphosphate = 5-phospho-alpha-D-ribose 1-diphosphate + uracil</text>
        <dbReference type="Rhea" id="RHEA:13017"/>
        <dbReference type="ChEBI" id="CHEBI:17568"/>
        <dbReference type="ChEBI" id="CHEBI:33019"/>
        <dbReference type="ChEBI" id="CHEBI:57865"/>
        <dbReference type="ChEBI" id="CHEBI:58017"/>
        <dbReference type="EC" id="2.4.2.9"/>
    </reaction>
</comment>
<evidence type="ECO:0000313" key="6">
    <source>
        <dbReference type="EMBL" id="BBO23109.1"/>
    </source>
</evidence>
<keyword evidence="4 6" id="KW-0328">Glycosyltransferase</keyword>
<dbReference type="InterPro" id="IPR050137">
    <property type="entry name" value="PyrR_bifunctional"/>
</dbReference>
<dbReference type="GO" id="GO:0006355">
    <property type="term" value="P:regulation of DNA-templated transcription"/>
    <property type="evidence" value="ECO:0007669"/>
    <property type="project" value="UniProtKB-UniRule"/>
</dbReference>
<dbReference type="FunFam" id="3.40.50.2020:FF:000020">
    <property type="entry name" value="Bifunctional protein PyrR"/>
    <property type="match status" value="1"/>
</dbReference>
<dbReference type="AlphaFoldDB" id="A0A809R6I6"/>
<dbReference type="EC" id="2.4.2.9" evidence="4"/>
<accession>A0A809R6I6</accession>
<keyword evidence="2 4" id="KW-0805">Transcription regulation</keyword>
<dbReference type="InterPro" id="IPR000836">
    <property type="entry name" value="PRTase_dom"/>
</dbReference>
<reference evidence="6" key="1">
    <citation type="journal article" name="DNA Res.">
        <title>The physiological potential of anammox bacteria as revealed by their core genome structure.</title>
        <authorList>
            <person name="Okubo T."/>
            <person name="Toyoda A."/>
            <person name="Fukuhara K."/>
            <person name="Uchiyama I."/>
            <person name="Harigaya Y."/>
            <person name="Kuroiwa M."/>
            <person name="Suzuki T."/>
            <person name="Murakami Y."/>
            <person name="Suwa Y."/>
            <person name="Takami H."/>
        </authorList>
    </citation>
    <scope>NUCLEOTIDE SEQUENCE</scope>
    <source>
        <strain evidence="6">317325-2</strain>
    </source>
</reference>
<evidence type="ECO:0000313" key="7">
    <source>
        <dbReference type="Proteomes" id="UP000662873"/>
    </source>
</evidence>
<dbReference type="GO" id="GO:0004845">
    <property type="term" value="F:uracil phosphoribosyltransferase activity"/>
    <property type="evidence" value="ECO:0007669"/>
    <property type="project" value="UniProtKB-UniRule"/>
</dbReference>